<keyword evidence="7 11" id="KW-0560">Oxidoreductase</keyword>
<evidence type="ECO:0000256" key="7">
    <source>
        <dbReference type="ARBA" id="ARBA00023002"/>
    </source>
</evidence>
<comment type="subcellular location">
    <subcellularLocation>
        <location evidence="11">Mitochondrion inner membrane</location>
        <topology evidence="11">Peripheral membrane protein</topology>
        <orientation evidence="11">Matrix side</orientation>
    </subcellularLocation>
</comment>
<evidence type="ECO:0000256" key="9">
    <source>
        <dbReference type="ARBA" id="ARBA00023128"/>
    </source>
</evidence>
<dbReference type="InterPro" id="IPR000689">
    <property type="entry name" value="UbQ_mOase_COQ6"/>
</dbReference>
<dbReference type="GO" id="GO:0106364">
    <property type="term" value="F:4-hydroxy-3-all-trans-polyprenylbenzoate oxygenase activity"/>
    <property type="evidence" value="ECO:0007669"/>
    <property type="project" value="UniProtKB-EC"/>
</dbReference>
<evidence type="ECO:0000256" key="8">
    <source>
        <dbReference type="ARBA" id="ARBA00023033"/>
    </source>
</evidence>
<dbReference type="OrthoDB" id="683240at2759"/>
<dbReference type="NCBIfam" id="TIGR01988">
    <property type="entry name" value="Ubi-OHases"/>
    <property type="match status" value="1"/>
</dbReference>
<organism evidence="13 14">
    <name type="scientific">Hydnum rufescens UP504</name>
    <dbReference type="NCBI Taxonomy" id="1448309"/>
    <lineage>
        <taxon>Eukaryota</taxon>
        <taxon>Fungi</taxon>
        <taxon>Dikarya</taxon>
        <taxon>Basidiomycota</taxon>
        <taxon>Agaricomycotina</taxon>
        <taxon>Agaricomycetes</taxon>
        <taxon>Cantharellales</taxon>
        <taxon>Hydnaceae</taxon>
        <taxon>Hydnum</taxon>
    </lineage>
</organism>
<feature type="domain" description="FAD-binding" evidence="12">
    <location>
        <begin position="32"/>
        <end position="277"/>
    </location>
</feature>
<comment type="catalytic activity">
    <reaction evidence="11">
        <text>a 4-hydroxy-3-(all-trans-polyprenyl)benzoate + 2 reduced [2Fe-2S]-[ferredoxin] + O2 + 2 H(+) = a 3,4-dihydroxy-5-(all-trans-polyprenyl)benzoate + 2 oxidized [2Fe-2S]-[ferredoxin] + H2O</text>
        <dbReference type="Rhea" id="RHEA:81195"/>
        <dbReference type="Rhea" id="RHEA-COMP:9514"/>
        <dbReference type="Rhea" id="RHEA-COMP:10000"/>
        <dbReference type="Rhea" id="RHEA-COMP:10001"/>
        <dbReference type="Rhea" id="RHEA-COMP:10930"/>
        <dbReference type="ChEBI" id="CHEBI:15377"/>
        <dbReference type="ChEBI" id="CHEBI:15378"/>
        <dbReference type="ChEBI" id="CHEBI:15379"/>
        <dbReference type="ChEBI" id="CHEBI:33737"/>
        <dbReference type="ChEBI" id="CHEBI:33738"/>
        <dbReference type="ChEBI" id="CHEBI:64694"/>
        <dbReference type="ChEBI" id="CHEBI:78396"/>
        <dbReference type="EC" id="1.14.15.45"/>
    </reaction>
</comment>
<keyword evidence="14" id="KW-1185">Reference proteome</keyword>
<dbReference type="PANTHER" id="PTHR43876:SF7">
    <property type="entry name" value="UBIQUINONE BIOSYNTHESIS MONOOXYGENASE COQ6, MITOCHONDRIAL"/>
    <property type="match status" value="1"/>
</dbReference>
<dbReference type="GO" id="GO:0016712">
    <property type="term" value="F:oxidoreductase activity, acting on paired donors, with incorporation or reduction of molecular oxygen, reduced flavin or flavoprotein as one donor, and incorporation of one atom of oxygen"/>
    <property type="evidence" value="ECO:0007669"/>
    <property type="project" value="UniProtKB-UniRule"/>
</dbReference>
<dbReference type="InterPro" id="IPR051205">
    <property type="entry name" value="UbiH/COQ6_monooxygenase"/>
</dbReference>
<dbReference type="GO" id="GO:0071949">
    <property type="term" value="F:FAD binding"/>
    <property type="evidence" value="ECO:0007669"/>
    <property type="project" value="InterPro"/>
</dbReference>
<keyword evidence="3 11" id="KW-0285">Flavoprotein</keyword>
<evidence type="ECO:0000313" key="13">
    <source>
        <dbReference type="EMBL" id="KAF9519483.1"/>
    </source>
</evidence>
<name>A0A9P6B852_9AGAM</name>
<comment type="pathway">
    <text evidence="11">Cofactor biosynthesis; ubiquinone biosynthesis.</text>
</comment>
<keyword evidence="4 11" id="KW-0831">Ubiquinone biosynthesis</keyword>
<dbReference type="GO" id="GO:0120538">
    <property type="term" value="F:2-methoxy-6-polyprenolphenol 4-hydroxylase activity"/>
    <property type="evidence" value="ECO:0007669"/>
    <property type="project" value="UniProtKB-EC"/>
</dbReference>
<evidence type="ECO:0000256" key="5">
    <source>
        <dbReference type="ARBA" id="ARBA00022792"/>
    </source>
</evidence>
<keyword evidence="10 11" id="KW-0472">Membrane</keyword>
<evidence type="ECO:0000256" key="1">
    <source>
        <dbReference type="ARBA" id="ARBA00001974"/>
    </source>
</evidence>
<evidence type="ECO:0000313" key="14">
    <source>
        <dbReference type="Proteomes" id="UP000886523"/>
    </source>
</evidence>
<dbReference type="EMBL" id="MU128917">
    <property type="protein sequence ID" value="KAF9519483.1"/>
    <property type="molecule type" value="Genomic_DNA"/>
</dbReference>
<evidence type="ECO:0000256" key="6">
    <source>
        <dbReference type="ARBA" id="ARBA00022827"/>
    </source>
</evidence>
<evidence type="ECO:0000256" key="10">
    <source>
        <dbReference type="ARBA" id="ARBA00023136"/>
    </source>
</evidence>
<evidence type="ECO:0000256" key="2">
    <source>
        <dbReference type="ARBA" id="ARBA00005349"/>
    </source>
</evidence>
<dbReference type="InterPro" id="IPR002938">
    <property type="entry name" value="FAD-bd"/>
</dbReference>
<evidence type="ECO:0000256" key="11">
    <source>
        <dbReference type="HAMAP-Rule" id="MF_03193"/>
    </source>
</evidence>
<dbReference type="AlphaFoldDB" id="A0A9P6B852"/>
<comment type="cofactor">
    <cofactor evidence="1 11">
        <name>FAD</name>
        <dbReference type="ChEBI" id="CHEBI:57692"/>
    </cofactor>
</comment>
<dbReference type="PROSITE" id="PS01304">
    <property type="entry name" value="UBIH"/>
    <property type="match status" value="1"/>
</dbReference>
<comment type="similarity">
    <text evidence="2 11">Belongs to the UbiH/COQ6 family.</text>
</comment>
<dbReference type="HAMAP" id="MF_03193">
    <property type="entry name" value="COQ6_monooxygenase"/>
    <property type="match status" value="1"/>
</dbReference>
<dbReference type="PANTHER" id="PTHR43876">
    <property type="entry name" value="UBIQUINONE BIOSYNTHESIS MONOOXYGENASE COQ6, MITOCHONDRIAL"/>
    <property type="match status" value="1"/>
</dbReference>
<sequence length="564" mass="59885">MLCARPLLFRSACLSKSIPSRPFSKDSAAASYDVVIVGGGLSGLALAAAIGSLPLARELLNIALVDASDLTRKYNWNSDPHTYSSSVCSITNASREFLDSIGVWQHVEQSRTSPIESMQVWDGISNSRICFSNSDIDPGGSIFEMARLTENLNLHRALLHRLDEIPGRVELIDQVKVESITRSGTWPVVNLSGGRSLQTRLLIGADGFKSPVRSFAQIGSSGWAYPSHAVVGTLHHPSSNHPQHNTTAYQRFLPTGPIAFLPLTKEVSTVVWSTSVQLASILRSVHPDVLAHLINAAFRLPEVSIRYLHSILLERGADGITPESITEEIKFRENAHGIGPHSALYSSDVVSLGVGIPPIGSEAYPPLVHSVQAGSQASFPLKLSHADSYVGEGVGERTALVGDAAHTVHPLAGQGLNMGLEDARVLAQTIGEALSLGGDIGSYISLIPYHTARYAPNHAIISVIDKLHKLYSLTSPPAVWARSVGLEVLNELGPIKSALMGVAGSKTKQDMAEPLQHYGAAGWHAAATVVESLSGGIRTGKVVAGSLGGLVSSLVQNAAKNTRG</sequence>
<keyword evidence="5 11" id="KW-0999">Mitochondrion inner membrane</keyword>
<protein>
    <recommendedName>
        <fullName evidence="11">Ubiquinone biosynthesis monooxygenase COQ6, mitochondrial</fullName>
        <ecNumber evidence="11">1.14.15.45</ecNumber>
    </recommendedName>
    <alternativeName>
        <fullName evidence="11">2-methoxy-6-polyprenolphenol 4-hydroxylase</fullName>
        <ecNumber evidence="11">1.14.15.46</ecNumber>
    </alternativeName>
</protein>
<comment type="caution">
    <text evidence="13">The sequence shown here is derived from an EMBL/GenBank/DDBJ whole genome shotgun (WGS) entry which is preliminary data.</text>
</comment>
<dbReference type="SUPFAM" id="SSF51905">
    <property type="entry name" value="FAD/NAD(P)-binding domain"/>
    <property type="match status" value="1"/>
</dbReference>
<dbReference type="FunFam" id="3.50.50.60:FF:000021">
    <property type="entry name" value="Ubiquinone biosynthesis monooxygenase COQ6"/>
    <property type="match status" value="1"/>
</dbReference>
<evidence type="ECO:0000256" key="3">
    <source>
        <dbReference type="ARBA" id="ARBA00022630"/>
    </source>
</evidence>
<accession>A0A9P6B852</accession>
<comment type="catalytic activity">
    <reaction evidence="11">
        <text>a 2-methoxy-6-(all-trans-polyprenyl)phenol + 2 reduced [2Fe-2S]-[ferredoxin] + O2 + 2 H(+) = a 2-methoxy-6-(all-trans-polyprenyl)benzene-1,4-diol + 2 oxidized [2Fe-2S]-[ferredoxin] + H2O</text>
        <dbReference type="Rhea" id="RHEA:81183"/>
        <dbReference type="Rhea" id="RHEA-COMP:9551"/>
        <dbReference type="Rhea" id="RHEA-COMP:10000"/>
        <dbReference type="Rhea" id="RHEA-COMP:10001"/>
        <dbReference type="Rhea" id="RHEA-COMP:10858"/>
        <dbReference type="ChEBI" id="CHEBI:15377"/>
        <dbReference type="ChEBI" id="CHEBI:15378"/>
        <dbReference type="ChEBI" id="CHEBI:15379"/>
        <dbReference type="ChEBI" id="CHEBI:33737"/>
        <dbReference type="ChEBI" id="CHEBI:33738"/>
        <dbReference type="ChEBI" id="CHEBI:62731"/>
        <dbReference type="ChEBI" id="CHEBI:84166"/>
        <dbReference type="EC" id="1.14.15.46"/>
    </reaction>
</comment>
<reference evidence="13" key="1">
    <citation type="journal article" date="2020" name="Nat. Commun.">
        <title>Large-scale genome sequencing of mycorrhizal fungi provides insights into the early evolution of symbiotic traits.</title>
        <authorList>
            <person name="Miyauchi S."/>
            <person name="Kiss E."/>
            <person name="Kuo A."/>
            <person name="Drula E."/>
            <person name="Kohler A."/>
            <person name="Sanchez-Garcia M."/>
            <person name="Morin E."/>
            <person name="Andreopoulos B."/>
            <person name="Barry K.W."/>
            <person name="Bonito G."/>
            <person name="Buee M."/>
            <person name="Carver A."/>
            <person name="Chen C."/>
            <person name="Cichocki N."/>
            <person name="Clum A."/>
            <person name="Culley D."/>
            <person name="Crous P.W."/>
            <person name="Fauchery L."/>
            <person name="Girlanda M."/>
            <person name="Hayes R.D."/>
            <person name="Keri Z."/>
            <person name="LaButti K."/>
            <person name="Lipzen A."/>
            <person name="Lombard V."/>
            <person name="Magnuson J."/>
            <person name="Maillard F."/>
            <person name="Murat C."/>
            <person name="Nolan M."/>
            <person name="Ohm R.A."/>
            <person name="Pangilinan J."/>
            <person name="Pereira M.F."/>
            <person name="Perotto S."/>
            <person name="Peter M."/>
            <person name="Pfister S."/>
            <person name="Riley R."/>
            <person name="Sitrit Y."/>
            <person name="Stielow J.B."/>
            <person name="Szollosi G."/>
            <person name="Zifcakova L."/>
            <person name="Stursova M."/>
            <person name="Spatafora J.W."/>
            <person name="Tedersoo L."/>
            <person name="Vaario L.M."/>
            <person name="Yamada A."/>
            <person name="Yan M."/>
            <person name="Wang P."/>
            <person name="Xu J."/>
            <person name="Bruns T."/>
            <person name="Baldrian P."/>
            <person name="Vilgalys R."/>
            <person name="Dunand C."/>
            <person name="Henrissat B."/>
            <person name="Grigoriev I.V."/>
            <person name="Hibbett D."/>
            <person name="Nagy L.G."/>
            <person name="Martin F.M."/>
        </authorList>
    </citation>
    <scope>NUCLEOTIDE SEQUENCE</scope>
    <source>
        <strain evidence="13">UP504</strain>
    </source>
</reference>
<keyword evidence="9 11" id="KW-0496">Mitochondrion</keyword>
<evidence type="ECO:0000259" key="12">
    <source>
        <dbReference type="Pfam" id="PF01494"/>
    </source>
</evidence>
<keyword evidence="6 11" id="KW-0274">FAD</keyword>
<dbReference type="EC" id="1.14.15.45" evidence="11"/>
<evidence type="ECO:0000256" key="4">
    <source>
        <dbReference type="ARBA" id="ARBA00022688"/>
    </source>
</evidence>
<dbReference type="Pfam" id="PF01494">
    <property type="entry name" value="FAD_binding_3"/>
    <property type="match status" value="2"/>
</dbReference>
<dbReference type="InterPro" id="IPR018168">
    <property type="entry name" value="Ubi_Hdrlase_CS"/>
</dbReference>
<dbReference type="EC" id="1.14.15.46" evidence="11"/>
<dbReference type="Gene3D" id="3.50.50.60">
    <property type="entry name" value="FAD/NAD(P)-binding domain"/>
    <property type="match status" value="2"/>
</dbReference>
<gene>
    <name evidence="11" type="primary">COQ6</name>
    <name evidence="13" type="ORF">BS47DRAFT_1468696</name>
</gene>
<dbReference type="InterPro" id="IPR010971">
    <property type="entry name" value="UbiH/COQ6"/>
</dbReference>
<keyword evidence="8 11" id="KW-0503">Monooxygenase</keyword>
<dbReference type="GO" id="GO:0031314">
    <property type="term" value="C:extrinsic component of mitochondrial inner membrane"/>
    <property type="evidence" value="ECO:0007669"/>
    <property type="project" value="UniProtKB-UniRule"/>
</dbReference>
<dbReference type="PRINTS" id="PR00420">
    <property type="entry name" value="RNGMNOXGNASE"/>
</dbReference>
<dbReference type="InterPro" id="IPR036188">
    <property type="entry name" value="FAD/NAD-bd_sf"/>
</dbReference>
<comment type="function">
    <text evidence="11">FAD-dependent monooxygenase required for two non-consecutive steps during ubiquinone biosynthesis. Required for the C5-ring hydroxylation during ubiquinone biosynthesis by catalyzing the hydroxylation of 4-hydroxy-3-(all-trans-polyprenyl)benzoic acid to 3,4-dihydroxy-5-(all-trans-polyprenyl)benzoic acid. Also acts downstream of coq4, for the C1-hydroxylation during ubiquinone biosynthesis by catalyzing the hydroxylation of 2-methoxy-6-(all-trans-polyprenyl)phenol to 2-methoxy-6-(all-trans-polyprenyl)benzene-1,4-diol. The electrons required for the hydroxylation reaction are funneled indirectly to coq6 from NADPH via a ferredoxin/ferredoxin reductase system.</text>
</comment>
<dbReference type="Proteomes" id="UP000886523">
    <property type="component" value="Unassembled WGS sequence"/>
</dbReference>
<comment type="subunit">
    <text evidence="11">Component of a multi-subunit COQ enzyme complex, composed of at least COQ3, COQ4, COQ5, COQ6, COQ7 and COQ9.</text>
</comment>
<proteinExistence type="inferred from homology"/>
<feature type="domain" description="FAD-binding" evidence="12">
    <location>
        <begin position="396"/>
        <end position="435"/>
    </location>
</feature>